<dbReference type="Gene3D" id="2.60.40.2480">
    <property type="entry name" value="Periplasmic metal-binding protein Tp34-type"/>
    <property type="match status" value="1"/>
</dbReference>
<comment type="caution">
    <text evidence="3">The sequence shown here is derived from an EMBL/GenBank/DDBJ whole genome shotgun (WGS) entry which is preliminary data.</text>
</comment>
<dbReference type="Pfam" id="PF24041">
    <property type="entry name" value="DUF7350"/>
    <property type="match status" value="1"/>
</dbReference>
<evidence type="ECO:0000259" key="2">
    <source>
        <dbReference type="Pfam" id="PF24041"/>
    </source>
</evidence>
<keyword evidence="1" id="KW-0732">Signal</keyword>
<keyword evidence="4" id="KW-1185">Reference proteome</keyword>
<dbReference type="PROSITE" id="PS51257">
    <property type="entry name" value="PROKAR_LIPOPROTEIN"/>
    <property type="match status" value="1"/>
</dbReference>
<dbReference type="RefSeq" id="WP_284062200.1">
    <property type="nucleotide sequence ID" value="NZ_CP126158.1"/>
</dbReference>
<gene>
    <name evidence="3" type="ORF">ACFQFD_04935</name>
</gene>
<evidence type="ECO:0000313" key="4">
    <source>
        <dbReference type="Proteomes" id="UP001596443"/>
    </source>
</evidence>
<reference evidence="3 4" key="1">
    <citation type="journal article" date="2019" name="Int. J. Syst. Evol. Microbiol.">
        <title>The Global Catalogue of Microorganisms (GCM) 10K type strain sequencing project: providing services to taxonomists for standard genome sequencing and annotation.</title>
        <authorList>
            <consortium name="The Broad Institute Genomics Platform"/>
            <consortium name="The Broad Institute Genome Sequencing Center for Infectious Disease"/>
            <person name="Wu L."/>
            <person name="Ma J."/>
        </authorList>
    </citation>
    <scope>NUCLEOTIDE SEQUENCE [LARGE SCALE GENOMIC DNA]</scope>
    <source>
        <strain evidence="3 4">SYNS20</strain>
    </source>
</reference>
<name>A0ABD5TCA3_9EURY</name>
<dbReference type="InterPro" id="IPR006311">
    <property type="entry name" value="TAT_signal"/>
</dbReference>
<evidence type="ECO:0000256" key="1">
    <source>
        <dbReference type="ARBA" id="ARBA00022729"/>
    </source>
</evidence>
<dbReference type="InterPro" id="IPR038482">
    <property type="entry name" value="Tp34-type_sf"/>
</dbReference>
<organism evidence="3 4">
    <name type="scientific">Halobaculum halobium</name>
    <dbReference type="NCBI Taxonomy" id="3032281"/>
    <lineage>
        <taxon>Archaea</taxon>
        <taxon>Methanobacteriati</taxon>
        <taxon>Methanobacteriota</taxon>
        <taxon>Stenosarchaea group</taxon>
        <taxon>Halobacteria</taxon>
        <taxon>Halobacteriales</taxon>
        <taxon>Haloferacaceae</taxon>
        <taxon>Halobaculum</taxon>
    </lineage>
</organism>
<evidence type="ECO:0000313" key="3">
    <source>
        <dbReference type="EMBL" id="MFC6785339.1"/>
    </source>
</evidence>
<dbReference type="AlphaFoldDB" id="A0ABD5TCA3"/>
<dbReference type="InterPro" id="IPR018470">
    <property type="entry name" value="Metal-bd_Tp34-typ"/>
</dbReference>
<feature type="domain" description="DUF7350" evidence="2">
    <location>
        <begin position="239"/>
        <end position="358"/>
    </location>
</feature>
<protein>
    <submittedName>
        <fullName evidence="3">Iron transporter</fullName>
    </submittedName>
</protein>
<accession>A0ABD5TCA3</accession>
<dbReference type="GeneID" id="81208367"/>
<dbReference type="Proteomes" id="UP001596443">
    <property type="component" value="Unassembled WGS sequence"/>
</dbReference>
<dbReference type="Pfam" id="PF10634">
    <property type="entry name" value="Iron_transport"/>
    <property type="match status" value="1"/>
</dbReference>
<sequence>MRRRTQLDRRTFLRSAAATGAVAGAGGLSGCLGFELGSSDGIAGEPPIVEDRPDGVYLPSHVEGMKMGGMGESGDYRVGVFYSYAHRFWNVNGESVEQTDVQPDDDVHLMASVWDPETGQILPETGLSVEIEQDGSLVSQEVIYPMLSQPMGTHYGANFGLEGDGTYTVNVSVGGVRTRRTGTYRDRFGDPATVPVEIEYSQSGRDEISFRTLENAGARDAVDRMEMEMMPDATAPPVDDLPGERLGEVNSNDAVLVATLLEESPVGVDAPGPYLAVSARTPYNRMVIPAMGLEATHERGGETLFTGELSRTLDPDLSYHYGAAMEGASVESGDELTLTPTVWPQIARHEGYETAFGALQGGMPERTLTIE</sequence>
<dbReference type="PROSITE" id="PS51318">
    <property type="entry name" value="TAT"/>
    <property type="match status" value="1"/>
</dbReference>
<dbReference type="EMBL" id="JBHSWX010000012">
    <property type="protein sequence ID" value="MFC6785339.1"/>
    <property type="molecule type" value="Genomic_DNA"/>
</dbReference>
<dbReference type="InterPro" id="IPR055774">
    <property type="entry name" value="DUF7350"/>
</dbReference>
<proteinExistence type="predicted"/>